<comment type="caution">
    <text evidence="8">The sequence shown here is derived from an EMBL/GenBank/DDBJ whole genome shotgun (WGS) entry which is preliminary data.</text>
</comment>
<evidence type="ECO:0000256" key="6">
    <source>
        <dbReference type="ARBA" id="ARBA00023136"/>
    </source>
</evidence>
<keyword evidence="9" id="KW-1185">Reference proteome</keyword>
<reference evidence="8" key="1">
    <citation type="submission" date="2020-12" db="EMBL/GenBank/DDBJ databases">
        <title>Metabolic potential, ecology and presence of endohyphal bacteria is reflected in genomic diversity of Mucoromycotina.</title>
        <authorList>
            <person name="Muszewska A."/>
            <person name="Okrasinska A."/>
            <person name="Steczkiewicz K."/>
            <person name="Drgas O."/>
            <person name="Orlowska M."/>
            <person name="Perlinska-Lenart U."/>
            <person name="Aleksandrzak-Piekarczyk T."/>
            <person name="Szatraj K."/>
            <person name="Zielenkiewicz U."/>
            <person name="Pilsyk S."/>
            <person name="Malc E."/>
            <person name="Mieczkowski P."/>
            <person name="Kruszewska J.S."/>
            <person name="Biernat P."/>
            <person name="Pawlowska J."/>
        </authorList>
    </citation>
    <scope>NUCLEOTIDE SEQUENCE</scope>
    <source>
        <strain evidence="8">CBS 226.32</strain>
    </source>
</reference>
<evidence type="ECO:0000313" key="9">
    <source>
        <dbReference type="Proteomes" id="UP000650833"/>
    </source>
</evidence>
<dbReference type="InterPro" id="IPR003804">
    <property type="entry name" value="Lactate_perm"/>
</dbReference>
<proteinExistence type="predicted"/>
<dbReference type="EMBL" id="JAEPRC010000088">
    <property type="protein sequence ID" value="KAG2209915.1"/>
    <property type="molecule type" value="Genomic_DNA"/>
</dbReference>
<dbReference type="GO" id="GO:0015295">
    <property type="term" value="F:solute:proton symporter activity"/>
    <property type="evidence" value="ECO:0007669"/>
    <property type="project" value="TreeGrafter"/>
</dbReference>
<dbReference type="Pfam" id="PF02652">
    <property type="entry name" value="Lactate_perm"/>
    <property type="match status" value="2"/>
</dbReference>
<dbReference type="AlphaFoldDB" id="A0A8H7V7B9"/>
<evidence type="ECO:0000256" key="3">
    <source>
        <dbReference type="ARBA" id="ARBA00022475"/>
    </source>
</evidence>
<feature type="transmembrane region" description="Helical" evidence="7">
    <location>
        <begin position="480"/>
        <end position="502"/>
    </location>
</feature>
<accession>A0A8H7V7B9</accession>
<feature type="transmembrane region" description="Helical" evidence="7">
    <location>
        <begin position="214"/>
        <end position="232"/>
    </location>
</feature>
<keyword evidence="3" id="KW-1003">Cell membrane</keyword>
<feature type="transmembrane region" description="Helical" evidence="7">
    <location>
        <begin position="382"/>
        <end position="401"/>
    </location>
</feature>
<keyword evidence="4 7" id="KW-0812">Transmembrane</keyword>
<feature type="transmembrane region" description="Helical" evidence="7">
    <location>
        <begin position="268"/>
        <end position="285"/>
    </location>
</feature>
<dbReference type="Proteomes" id="UP000650833">
    <property type="component" value="Unassembled WGS sequence"/>
</dbReference>
<feature type="transmembrane region" description="Helical" evidence="7">
    <location>
        <begin position="130"/>
        <end position="152"/>
    </location>
</feature>
<keyword evidence="6 7" id="KW-0472">Membrane</keyword>
<keyword evidence="5 7" id="KW-1133">Transmembrane helix</keyword>
<evidence type="ECO:0000256" key="2">
    <source>
        <dbReference type="ARBA" id="ARBA00022448"/>
    </source>
</evidence>
<gene>
    <name evidence="8" type="ORF">INT46_010511</name>
</gene>
<evidence type="ECO:0000256" key="1">
    <source>
        <dbReference type="ARBA" id="ARBA00004651"/>
    </source>
</evidence>
<evidence type="ECO:0000256" key="7">
    <source>
        <dbReference type="SAM" id="Phobius"/>
    </source>
</evidence>
<comment type="subcellular location">
    <subcellularLocation>
        <location evidence="1">Cell membrane</location>
        <topology evidence="1">Multi-pass membrane protein</topology>
    </subcellularLocation>
</comment>
<feature type="transmembrane region" description="Helical" evidence="7">
    <location>
        <begin position="86"/>
        <end position="109"/>
    </location>
</feature>
<feature type="transmembrane region" description="Helical" evidence="7">
    <location>
        <begin position="438"/>
        <end position="460"/>
    </location>
</feature>
<feature type="transmembrane region" description="Helical" evidence="7">
    <location>
        <begin position="596"/>
        <end position="616"/>
    </location>
</feature>
<name>A0A8H7V7B9_9FUNG</name>
<dbReference type="GO" id="GO:0005886">
    <property type="term" value="C:plasma membrane"/>
    <property type="evidence" value="ECO:0007669"/>
    <property type="project" value="UniProtKB-SubCell"/>
</dbReference>
<evidence type="ECO:0000256" key="5">
    <source>
        <dbReference type="ARBA" id="ARBA00022989"/>
    </source>
</evidence>
<protein>
    <recommendedName>
        <fullName evidence="10">Lactate permease</fullName>
    </recommendedName>
</protein>
<keyword evidence="2" id="KW-0813">Transport</keyword>
<evidence type="ECO:0000313" key="8">
    <source>
        <dbReference type="EMBL" id="KAG2209915.1"/>
    </source>
</evidence>
<feature type="transmembrane region" description="Helical" evidence="7">
    <location>
        <begin position="508"/>
        <end position="527"/>
    </location>
</feature>
<feature type="transmembrane region" description="Helical" evidence="7">
    <location>
        <begin position="28"/>
        <end position="46"/>
    </location>
</feature>
<sequence>MALGVLPPESVIKEGIFIQPLAPIGDSLIGSFFVGIIPLIAVLILLGVFRVPAYYAAFIGLFVCIFIAVFGWHMPAQQAFEAIGNGIVYANWPIMWVVINAMYLYNITIRSGAFHLFRKWMITNTPPDKRIILLIISFCFGSLLEGVAGFGVPGAICSSMLVSLGFDPLDAIVYTLLFNTTPVAFGSLGIPVTTLASLTGLPVMSLSAMMGRQLPFVSVFLPAYTLTVFAGFRDGLMDCWPVAMVAGLVFALVQAIFANWVGPELPDLIAGLISLISVVGFVQYWKPPYKSKFEANMNFLLVSDESGPANVEESQKMHNQSTIVEERENTASSASSSLSEDALSIKNDSIFQQGDTKSHISIATASTAMHQNIERLNWKETILAWSPWVFVVVVVMIWSFANISRVGQINVQWPHLHQQVWLTLYGKKYDAIWGFQPLATGTAILVSTLPFSVVVMLYGVHPRIFPAALRDTAVQLYRPIITVSFIMAFAYLLNYSGIVYTIGYQLSSVGRAFPFLSAWLGWVACFLSGSDTSANSLFGNLQVVAAKEIGLSTILMAATNSAGAITSKMVSPQNLTTGVSTIGLQGKEGQILRRTILHSLGMCCIMGAIACIQQYLLPGMIPSAE</sequence>
<dbReference type="PANTHER" id="PTHR30003:SF0">
    <property type="entry name" value="GLYCOLATE PERMEASE GLCA-RELATED"/>
    <property type="match status" value="1"/>
</dbReference>
<evidence type="ECO:0000256" key="4">
    <source>
        <dbReference type="ARBA" id="ARBA00022692"/>
    </source>
</evidence>
<dbReference type="GO" id="GO:0015129">
    <property type="term" value="F:lactate transmembrane transporter activity"/>
    <property type="evidence" value="ECO:0007669"/>
    <property type="project" value="InterPro"/>
</dbReference>
<evidence type="ECO:0008006" key="10">
    <source>
        <dbReference type="Google" id="ProtNLM"/>
    </source>
</evidence>
<dbReference type="PANTHER" id="PTHR30003">
    <property type="entry name" value="L-LACTATE PERMEASE"/>
    <property type="match status" value="1"/>
</dbReference>
<feature type="transmembrane region" description="Helical" evidence="7">
    <location>
        <begin position="158"/>
        <end position="177"/>
    </location>
</feature>
<dbReference type="OrthoDB" id="2266445at2759"/>
<feature type="transmembrane region" description="Helical" evidence="7">
    <location>
        <begin position="184"/>
        <end position="208"/>
    </location>
</feature>
<feature type="transmembrane region" description="Helical" evidence="7">
    <location>
        <begin position="239"/>
        <end position="262"/>
    </location>
</feature>
<organism evidence="8 9">
    <name type="scientific">Mucor plumbeus</name>
    <dbReference type="NCBI Taxonomy" id="97098"/>
    <lineage>
        <taxon>Eukaryota</taxon>
        <taxon>Fungi</taxon>
        <taxon>Fungi incertae sedis</taxon>
        <taxon>Mucoromycota</taxon>
        <taxon>Mucoromycotina</taxon>
        <taxon>Mucoromycetes</taxon>
        <taxon>Mucorales</taxon>
        <taxon>Mucorineae</taxon>
        <taxon>Mucoraceae</taxon>
        <taxon>Mucor</taxon>
    </lineage>
</organism>
<feature type="transmembrane region" description="Helical" evidence="7">
    <location>
        <begin position="53"/>
        <end position="74"/>
    </location>
</feature>